<keyword evidence="3" id="KW-1185">Reference proteome</keyword>
<evidence type="ECO:0000313" key="2">
    <source>
        <dbReference type="EMBL" id="TQE08364.1"/>
    </source>
</evidence>
<dbReference type="Proteomes" id="UP000315295">
    <property type="component" value="Unassembled WGS sequence"/>
</dbReference>
<name>A0A540NBF9_MALBA</name>
<sequence length="104" mass="11532">MSMPPISPFFSITRILLSIPSFIFVRPSMSMPPVFPFFSILLHNPDPPSIPSAAMIMAWLSISHFAAGITAGIIRLNAMGDMKRFLTTQKSTSKIPCQTHRLQV</sequence>
<reference evidence="2 3" key="1">
    <citation type="journal article" date="2019" name="G3 (Bethesda)">
        <title>Sequencing of a Wild Apple (Malus baccata) Genome Unravels the Differences Between Cultivated and Wild Apple Species Regarding Disease Resistance and Cold Tolerance.</title>
        <authorList>
            <person name="Chen X."/>
        </authorList>
    </citation>
    <scope>NUCLEOTIDE SEQUENCE [LARGE SCALE GENOMIC DNA]</scope>
    <source>
        <strain evidence="3">cv. Shandingzi</strain>
        <tissue evidence="2">Leaves</tissue>
    </source>
</reference>
<proteinExistence type="predicted"/>
<accession>A0A540NBF9</accession>
<feature type="transmembrane region" description="Helical" evidence="1">
    <location>
        <begin position="54"/>
        <end position="74"/>
    </location>
</feature>
<evidence type="ECO:0000313" key="3">
    <source>
        <dbReference type="Proteomes" id="UP000315295"/>
    </source>
</evidence>
<keyword evidence="1" id="KW-1133">Transmembrane helix</keyword>
<evidence type="ECO:0000256" key="1">
    <source>
        <dbReference type="SAM" id="Phobius"/>
    </source>
</evidence>
<dbReference type="EMBL" id="VIEB01000072">
    <property type="protein sequence ID" value="TQE08364.1"/>
    <property type="molecule type" value="Genomic_DNA"/>
</dbReference>
<organism evidence="2 3">
    <name type="scientific">Malus baccata</name>
    <name type="common">Siberian crab apple</name>
    <name type="synonym">Pyrus baccata</name>
    <dbReference type="NCBI Taxonomy" id="106549"/>
    <lineage>
        <taxon>Eukaryota</taxon>
        <taxon>Viridiplantae</taxon>
        <taxon>Streptophyta</taxon>
        <taxon>Embryophyta</taxon>
        <taxon>Tracheophyta</taxon>
        <taxon>Spermatophyta</taxon>
        <taxon>Magnoliopsida</taxon>
        <taxon>eudicotyledons</taxon>
        <taxon>Gunneridae</taxon>
        <taxon>Pentapetalae</taxon>
        <taxon>rosids</taxon>
        <taxon>fabids</taxon>
        <taxon>Rosales</taxon>
        <taxon>Rosaceae</taxon>
        <taxon>Amygdaloideae</taxon>
        <taxon>Maleae</taxon>
        <taxon>Malus</taxon>
    </lineage>
</organism>
<dbReference type="AlphaFoldDB" id="A0A540NBF9"/>
<gene>
    <name evidence="2" type="ORF">C1H46_005992</name>
</gene>
<keyword evidence="1" id="KW-0812">Transmembrane</keyword>
<protein>
    <submittedName>
        <fullName evidence="2">Uncharacterized protein</fullName>
    </submittedName>
</protein>
<keyword evidence="1" id="KW-0472">Membrane</keyword>
<comment type="caution">
    <text evidence="2">The sequence shown here is derived from an EMBL/GenBank/DDBJ whole genome shotgun (WGS) entry which is preliminary data.</text>
</comment>